<sequence length="196" mass="21987">MIKGYQILRSSGMFILLAFLATTLAMPIDHASTCPFPNGTDKALHSYICAKGEQFSVNSIDTTDINGNMVYPIDPRKPFILRLNAYNHGQQIDDNKVNVRIFEYEAGLTSSACTWTQVPTFGLLNNIDGCDYAHNCPLTQGPLTLDLPLDLTQFSAIINILASYRPYEFEIRMFNWNKGNTKHEEIACVMAQVELI</sequence>
<proteinExistence type="predicted"/>
<dbReference type="Proteomes" id="UP000054047">
    <property type="component" value="Unassembled WGS sequence"/>
</dbReference>
<accession>A0A0C2H8W4</accession>
<evidence type="ECO:0008006" key="4">
    <source>
        <dbReference type="Google" id="ProtNLM"/>
    </source>
</evidence>
<name>A0A0C2H8W4_9BILA</name>
<gene>
    <name evidence="2" type="ORF">ANCDUO_03688</name>
</gene>
<evidence type="ECO:0000313" key="3">
    <source>
        <dbReference type="Proteomes" id="UP000054047"/>
    </source>
</evidence>
<keyword evidence="3" id="KW-1185">Reference proteome</keyword>
<dbReference type="AlphaFoldDB" id="A0A0C2H8W4"/>
<evidence type="ECO:0000256" key="1">
    <source>
        <dbReference type="SAM" id="SignalP"/>
    </source>
</evidence>
<dbReference type="PANTHER" id="PTHR35573:SF3">
    <property type="entry name" value="ML DOMAIN-CONTAINING PROTEIN"/>
    <property type="match status" value="1"/>
</dbReference>
<reference evidence="2 3" key="1">
    <citation type="submission" date="2013-12" db="EMBL/GenBank/DDBJ databases">
        <title>Draft genome of the parsitic nematode Ancylostoma duodenale.</title>
        <authorList>
            <person name="Mitreva M."/>
        </authorList>
    </citation>
    <scope>NUCLEOTIDE SEQUENCE [LARGE SCALE GENOMIC DNA]</scope>
    <source>
        <strain evidence="2 3">Zhejiang</strain>
    </source>
</reference>
<dbReference type="EMBL" id="KN727314">
    <property type="protein sequence ID" value="KIH65981.1"/>
    <property type="molecule type" value="Genomic_DNA"/>
</dbReference>
<protein>
    <recommendedName>
        <fullName evidence="4">MD-2-related lipid-recognition domain-containing protein</fullName>
    </recommendedName>
</protein>
<dbReference type="PANTHER" id="PTHR35573">
    <property type="entry name" value="PROTEIN CBG22129"/>
    <property type="match status" value="1"/>
</dbReference>
<keyword evidence="1" id="KW-0732">Signal</keyword>
<evidence type="ECO:0000313" key="2">
    <source>
        <dbReference type="EMBL" id="KIH65981.1"/>
    </source>
</evidence>
<feature type="signal peptide" evidence="1">
    <location>
        <begin position="1"/>
        <end position="25"/>
    </location>
</feature>
<feature type="chain" id="PRO_5002166243" description="MD-2-related lipid-recognition domain-containing protein" evidence="1">
    <location>
        <begin position="26"/>
        <end position="196"/>
    </location>
</feature>
<organism evidence="2 3">
    <name type="scientific">Ancylostoma duodenale</name>
    <dbReference type="NCBI Taxonomy" id="51022"/>
    <lineage>
        <taxon>Eukaryota</taxon>
        <taxon>Metazoa</taxon>
        <taxon>Ecdysozoa</taxon>
        <taxon>Nematoda</taxon>
        <taxon>Chromadorea</taxon>
        <taxon>Rhabditida</taxon>
        <taxon>Rhabditina</taxon>
        <taxon>Rhabditomorpha</taxon>
        <taxon>Strongyloidea</taxon>
        <taxon>Ancylostomatidae</taxon>
        <taxon>Ancylostomatinae</taxon>
        <taxon>Ancylostoma</taxon>
    </lineage>
</organism>
<dbReference type="OrthoDB" id="5914298at2759"/>